<organism evidence="2 3">
    <name type="scientific">Pseudomonas putida</name>
    <name type="common">Arthrobacter siderocapsulatus</name>
    <dbReference type="NCBI Taxonomy" id="303"/>
    <lineage>
        <taxon>Bacteria</taxon>
        <taxon>Pseudomonadati</taxon>
        <taxon>Pseudomonadota</taxon>
        <taxon>Gammaproteobacteria</taxon>
        <taxon>Pseudomonadales</taxon>
        <taxon>Pseudomonadaceae</taxon>
        <taxon>Pseudomonas</taxon>
    </lineage>
</organism>
<proteinExistence type="predicted"/>
<dbReference type="Proteomes" id="UP000186736">
    <property type="component" value="Unassembled WGS sequence"/>
</dbReference>
<protein>
    <submittedName>
        <fullName evidence="2">Uncharacterized protein</fullName>
    </submittedName>
</protein>
<evidence type="ECO:0000256" key="1">
    <source>
        <dbReference type="SAM" id="SignalP"/>
    </source>
</evidence>
<name>A0A1Q9QVT0_PSEPU</name>
<evidence type="ECO:0000313" key="2">
    <source>
        <dbReference type="EMBL" id="OLS59245.1"/>
    </source>
</evidence>
<evidence type="ECO:0000313" key="3">
    <source>
        <dbReference type="Proteomes" id="UP000186736"/>
    </source>
</evidence>
<comment type="caution">
    <text evidence="2">The sequence shown here is derived from an EMBL/GenBank/DDBJ whole genome shotgun (WGS) entry which is preliminary data.</text>
</comment>
<keyword evidence="1" id="KW-0732">Signal</keyword>
<dbReference type="AlphaFoldDB" id="A0A1Q9QVT0"/>
<feature type="signal peptide" evidence="1">
    <location>
        <begin position="1"/>
        <end position="20"/>
    </location>
</feature>
<dbReference type="EMBL" id="MKZO01000073">
    <property type="protein sequence ID" value="OLS59245.1"/>
    <property type="molecule type" value="Genomic_DNA"/>
</dbReference>
<dbReference type="RefSeq" id="WP_075806339.1">
    <property type="nucleotide sequence ID" value="NZ_MKZO01000073.1"/>
</dbReference>
<accession>A0A1Q9QVT0</accession>
<reference evidence="2 3" key="1">
    <citation type="submission" date="2016-10" db="EMBL/GenBank/DDBJ databases">
        <title>Genome Sequence of Pseudomonas putida GM4FR.</title>
        <authorList>
            <person name="Poehlein A."/>
            <person name="Wemheuer F."/>
            <person name="Hollensteiner J."/>
            <person name="Wemheuer B."/>
        </authorList>
    </citation>
    <scope>NUCLEOTIDE SEQUENCE [LARGE SCALE GENOMIC DNA]</scope>
    <source>
        <strain evidence="2 3">GM4FR</strain>
    </source>
</reference>
<sequence>MKRSFMLLGLFAALSTNAMATRIDMVEGIDQVEGIMNCSNPASAKQLATAWEQGGYEAADDFVVEHRDSCSSIPPRESLTYSIDLTTAKDGIVKFDGDTLENSLWVPIKGIMPDLYAKFGQEPGAATDFLELELFTPVDGLYLSRGVVDRQMNALQFVYLHGGQVHILWYSPETNKVLLVQEAGNSSYDPQSRTLVMDQPGTNKRLTYTMSGNHEPLRFSTNDKPEPGKFMPTTSLDRFNNGMLLQMFPATVENSMARNLRLFTLMANSGLHQ</sequence>
<dbReference type="OrthoDB" id="6827514at2"/>
<gene>
    <name evidence="2" type="ORF">PSEMO_57540</name>
</gene>
<feature type="chain" id="PRO_5013226312" evidence="1">
    <location>
        <begin position="21"/>
        <end position="273"/>
    </location>
</feature>